<accession>A0A1G9ZGP8</accession>
<keyword evidence="4" id="KW-1185">Reference proteome</keyword>
<dbReference type="InterPro" id="IPR000836">
    <property type="entry name" value="PRTase_dom"/>
</dbReference>
<proteinExistence type="predicted"/>
<dbReference type="STRING" id="660521.SAMN04487949_3661"/>
<dbReference type="Gene3D" id="3.30.1310.20">
    <property type="entry name" value="PRTase-like"/>
    <property type="match status" value="1"/>
</dbReference>
<organism evidence="3 4">
    <name type="scientific">Halogranum gelatinilyticum</name>
    <dbReference type="NCBI Taxonomy" id="660521"/>
    <lineage>
        <taxon>Archaea</taxon>
        <taxon>Methanobacteriati</taxon>
        <taxon>Methanobacteriota</taxon>
        <taxon>Stenosarchaea group</taxon>
        <taxon>Halobacteria</taxon>
        <taxon>Halobacteriales</taxon>
        <taxon>Haloferacaceae</taxon>
    </lineage>
</organism>
<dbReference type="GO" id="GO:0016757">
    <property type="term" value="F:glycosyltransferase activity"/>
    <property type="evidence" value="ECO:0007669"/>
    <property type="project" value="UniProtKB-KW"/>
</dbReference>
<evidence type="ECO:0000256" key="1">
    <source>
        <dbReference type="SAM" id="MobiDB-lite"/>
    </source>
</evidence>
<dbReference type="SUPFAM" id="SSF53271">
    <property type="entry name" value="PRTase-like"/>
    <property type="match status" value="1"/>
</dbReference>
<evidence type="ECO:0000259" key="2">
    <source>
        <dbReference type="Pfam" id="PF00156"/>
    </source>
</evidence>
<gene>
    <name evidence="3" type="ORF">SAMN04487949_3661</name>
</gene>
<dbReference type="InterPro" id="IPR029057">
    <property type="entry name" value="PRTase-like"/>
</dbReference>
<feature type="region of interest" description="Disordered" evidence="1">
    <location>
        <begin position="212"/>
        <end position="248"/>
    </location>
</feature>
<dbReference type="EMBL" id="FNHL01000007">
    <property type="protein sequence ID" value="SDN20508.1"/>
    <property type="molecule type" value="Genomic_DNA"/>
</dbReference>
<feature type="domain" description="Phosphoribosyltransferase" evidence="2">
    <location>
        <begin position="12"/>
        <end position="181"/>
    </location>
</feature>
<reference evidence="4" key="1">
    <citation type="submission" date="2016-10" db="EMBL/GenBank/DDBJ databases">
        <authorList>
            <person name="Varghese N."/>
            <person name="Submissions S."/>
        </authorList>
    </citation>
    <scope>NUCLEOTIDE SEQUENCE [LARGE SCALE GENOMIC DNA]</scope>
    <source>
        <strain evidence="4">CGMCC 1.10119</strain>
    </source>
</reference>
<dbReference type="Pfam" id="PF00156">
    <property type="entry name" value="Pribosyltran"/>
    <property type="match status" value="1"/>
</dbReference>
<sequence>MFRNRTEAGVELAALLREQAVEADVVLAVPRGGLPVGRAVADALGVPLDVVAARKLGAPANPELAIGAVAADGTVWINDSIVDSLGVSDDYIERKRNEEAAVAADKLDRYRRGRPPLDLAGKRVLVVDDGVATGATTTACLRQVRAAGAAETLLAVPVAPPETVSRLREEADAVYCVEMPQYFGAVGSFYRDFGQVSDREAMGYLAEPSDLAAVGDDAAEGEDADGDATDEGDSTDEDRGRDEGGVSV</sequence>
<feature type="compositionally biased region" description="Basic and acidic residues" evidence="1">
    <location>
        <begin position="237"/>
        <end position="248"/>
    </location>
</feature>
<dbReference type="CDD" id="cd06223">
    <property type="entry name" value="PRTases_typeI"/>
    <property type="match status" value="1"/>
</dbReference>
<keyword evidence="3" id="KW-0808">Transferase</keyword>
<evidence type="ECO:0000313" key="3">
    <source>
        <dbReference type="EMBL" id="SDN20508.1"/>
    </source>
</evidence>
<feature type="compositionally biased region" description="Acidic residues" evidence="1">
    <location>
        <begin position="217"/>
        <end position="236"/>
    </location>
</feature>
<protein>
    <submittedName>
        <fullName evidence="3">Predicted phosphoribosyltransferase</fullName>
    </submittedName>
</protein>
<dbReference type="Proteomes" id="UP000199451">
    <property type="component" value="Unassembled WGS sequence"/>
</dbReference>
<evidence type="ECO:0000313" key="4">
    <source>
        <dbReference type="Proteomes" id="UP000199451"/>
    </source>
</evidence>
<dbReference type="AlphaFoldDB" id="A0A1G9ZGP8"/>
<dbReference type="OrthoDB" id="56536at2157"/>
<dbReference type="Gene3D" id="3.40.50.2020">
    <property type="match status" value="1"/>
</dbReference>
<keyword evidence="3" id="KW-0328">Glycosyltransferase</keyword>
<name>A0A1G9ZGP8_9EURY</name>